<evidence type="ECO:0000313" key="2">
    <source>
        <dbReference type="Proteomes" id="UP000675920"/>
    </source>
</evidence>
<sequence>MQNKTHRIPGAQDAARLVTLAACAFAPAAFAQSSPTLALPTESWGWQEQDKWTGTVGLGATVSRGNNDSTTLTANGDAQKSTQVDRIIIKANAVRSSTEGARTANNALLSGRYEENLNRNTFAFLSADLQRDPLADLTLLQSYGGGFGRRVINEQGNLLNFYAGVAYTIQNNIVAEDRKGADLLLGNDWTYNLSENAVFKQSLAYYPGFGENARRAIFQSSVTSKLVGPLALQVSYLWKYNGDVTAGVSKTDSLLTAGVTVKF</sequence>
<dbReference type="OrthoDB" id="9806250at2"/>
<dbReference type="AlphaFoldDB" id="A0A8B6X260"/>
<evidence type="ECO:0000256" key="1">
    <source>
        <dbReference type="SAM" id="SignalP"/>
    </source>
</evidence>
<dbReference type="Proteomes" id="UP000675920">
    <property type="component" value="Unplaced"/>
</dbReference>
<name>A0A8B6X260_9BURK</name>
<evidence type="ECO:0000313" key="3">
    <source>
        <dbReference type="RefSeq" id="WP_028310782.1"/>
    </source>
</evidence>
<keyword evidence="1" id="KW-0732">Signal</keyword>
<proteinExistence type="predicted"/>
<accession>A0A8B6X260</accession>
<organism evidence="2 3">
    <name type="scientific">Derxia gummosa DSM 723</name>
    <dbReference type="NCBI Taxonomy" id="1121388"/>
    <lineage>
        <taxon>Bacteria</taxon>
        <taxon>Pseudomonadati</taxon>
        <taxon>Pseudomonadota</taxon>
        <taxon>Betaproteobacteria</taxon>
        <taxon>Burkholderiales</taxon>
        <taxon>Alcaligenaceae</taxon>
        <taxon>Derxia</taxon>
    </lineage>
</organism>
<dbReference type="RefSeq" id="WP_028310782.1">
    <property type="nucleotide sequence ID" value="NZ_AXWS01000008.1"/>
</dbReference>
<dbReference type="InterPro" id="IPR007433">
    <property type="entry name" value="DUF481"/>
</dbReference>
<reference evidence="3" key="1">
    <citation type="submission" date="2025-08" db="UniProtKB">
        <authorList>
            <consortium name="RefSeq"/>
        </authorList>
    </citation>
    <scope>IDENTIFICATION</scope>
</reference>
<feature type="signal peptide" evidence="1">
    <location>
        <begin position="1"/>
        <end position="31"/>
    </location>
</feature>
<keyword evidence="2" id="KW-1185">Reference proteome</keyword>
<feature type="chain" id="PRO_5034006156" evidence="1">
    <location>
        <begin position="32"/>
        <end position="263"/>
    </location>
</feature>
<dbReference type="Pfam" id="PF04338">
    <property type="entry name" value="DUF481"/>
    <property type="match status" value="1"/>
</dbReference>
<protein>
    <submittedName>
        <fullName evidence="3">DUF481 domain-containing protein</fullName>
    </submittedName>
</protein>